<keyword evidence="1" id="KW-0547">Nucleotide-binding</keyword>
<sequence>MSSTASAHVQRTRHKVPGFDPHNDAHVAAVEKKVSDEAGTGFKVVGFDPGTQVVTFERTRAVTEVVAEKGSTRLVASLRTGAKPSDGDREAARLENQHPGYTMTRFEPHLSNAVLEQLPEEVIRCRSAVANALSVKPWDVQAARRRGGGFVLQLPRSYMPSKHDEKLTEVAENVVGRPGWYVDADPKALTAQVIPAEPPTFPAAISYPFEETIPDRFADPDGWAQLPLGDILPERADTPRERFTLDLEAGPHTAVNGVSGAGKTVTINAAIYGAVTRGMQLAIVDVPAKKVDFLWAKRFCAPGFWGCDSLEASVTTMGLIYDEGQRRAEVLERHSVVKVSELPPTEQFPPIFAVVDELTGLLMPEEVPKLAKDDPIRLEAEQINSDKARLKRFIKKTAAELRFVGIKLLLSTQVASSNTGITPDLRTNLQNKILLGAKPTDGNRRLALNDPTMVPRIPENVANDKGARLGVGVFETESEPGVFKSFYADFREYEHRLASLEAPTCGSPSPSQAQIAKYTGGESFDEAPQRLPDDDPWNGRRAPKAESDRVYSDDGTELKGAAAAARAAKKAGA</sequence>
<evidence type="ECO:0000313" key="4">
    <source>
        <dbReference type="EMBL" id="MBP2383738.1"/>
    </source>
</evidence>
<keyword evidence="5" id="KW-1185">Reference proteome</keyword>
<gene>
    <name evidence="4" type="ORF">JOF43_003727</name>
</gene>
<dbReference type="Gene3D" id="3.40.50.300">
    <property type="entry name" value="P-loop containing nucleotide triphosphate hydrolases"/>
    <property type="match status" value="1"/>
</dbReference>
<organism evidence="4 5">
    <name type="scientific">Brachybacterium sacelli</name>
    <dbReference type="NCBI Taxonomy" id="173364"/>
    <lineage>
        <taxon>Bacteria</taxon>
        <taxon>Bacillati</taxon>
        <taxon>Actinomycetota</taxon>
        <taxon>Actinomycetes</taxon>
        <taxon>Micrococcales</taxon>
        <taxon>Dermabacteraceae</taxon>
        <taxon>Brachybacterium</taxon>
    </lineage>
</organism>
<evidence type="ECO:0000259" key="3">
    <source>
        <dbReference type="PROSITE" id="PS50901"/>
    </source>
</evidence>
<dbReference type="SUPFAM" id="SSF52540">
    <property type="entry name" value="P-loop containing nucleoside triphosphate hydrolases"/>
    <property type="match status" value="1"/>
</dbReference>
<dbReference type="InterPro" id="IPR027417">
    <property type="entry name" value="P-loop_NTPase"/>
</dbReference>
<evidence type="ECO:0000313" key="5">
    <source>
        <dbReference type="Proteomes" id="UP001519290"/>
    </source>
</evidence>
<evidence type="ECO:0000256" key="1">
    <source>
        <dbReference type="PROSITE-ProRule" id="PRU00289"/>
    </source>
</evidence>
<dbReference type="InterPro" id="IPR002543">
    <property type="entry name" value="FtsK_dom"/>
</dbReference>
<comment type="caution">
    <text evidence="4">The sequence shown here is derived from an EMBL/GenBank/DDBJ whole genome shotgun (WGS) entry which is preliminary data.</text>
</comment>
<dbReference type="EMBL" id="JAGIOD010000002">
    <property type="protein sequence ID" value="MBP2383738.1"/>
    <property type="molecule type" value="Genomic_DNA"/>
</dbReference>
<protein>
    <recommendedName>
        <fullName evidence="3">FtsK domain-containing protein</fullName>
    </recommendedName>
</protein>
<feature type="region of interest" description="Disordered" evidence="2">
    <location>
        <begin position="1"/>
        <end position="23"/>
    </location>
</feature>
<dbReference type="RefSeq" id="WP_209904539.1">
    <property type="nucleotide sequence ID" value="NZ_BAAAJW010000017.1"/>
</dbReference>
<accession>A0ABS4X664</accession>
<feature type="domain" description="FtsK" evidence="3">
    <location>
        <begin position="240"/>
        <end position="444"/>
    </location>
</feature>
<proteinExistence type="predicted"/>
<evidence type="ECO:0000256" key="2">
    <source>
        <dbReference type="SAM" id="MobiDB-lite"/>
    </source>
</evidence>
<feature type="binding site" evidence="1">
    <location>
        <begin position="257"/>
        <end position="264"/>
    </location>
    <ligand>
        <name>ATP</name>
        <dbReference type="ChEBI" id="CHEBI:30616"/>
    </ligand>
</feature>
<dbReference type="Proteomes" id="UP001519290">
    <property type="component" value="Unassembled WGS sequence"/>
</dbReference>
<name>A0ABS4X664_9MICO</name>
<reference evidence="4 5" key="1">
    <citation type="submission" date="2021-03" db="EMBL/GenBank/DDBJ databases">
        <title>Sequencing the genomes of 1000 actinobacteria strains.</title>
        <authorList>
            <person name="Klenk H.-P."/>
        </authorList>
    </citation>
    <scope>NUCLEOTIDE SEQUENCE [LARGE SCALE GENOMIC DNA]</scope>
    <source>
        <strain evidence="4 5">DSM 14566</strain>
    </source>
</reference>
<keyword evidence="1" id="KW-0067">ATP-binding</keyword>
<feature type="compositionally biased region" description="Basic and acidic residues" evidence="2">
    <location>
        <begin position="543"/>
        <end position="552"/>
    </location>
</feature>
<feature type="region of interest" description="Disordered" evidence="2">
    <location>
        <begin position="520"/>
        <end position="556"/>
    </location>
</feature>
<dbReference type="PROSITE" id="PS50901">
    <property type="entry name" value="FTSK"/>
    <property type="match status" value="1"/>
</dbReference>